<proteinExistence type="predicted"/>
<feature type="chain" id="PRO_5041726966" description="Transporter" evidence="1">
    <location>
        <begin position="29"/>
        <end position="328"/>
    </location>
</feature>
<dbReference type="RefSeq" id="WP_042477456.1">
    <property type="nucleotide sequence ID" value="NZ_BAYX01000029.1"/>
</dbReference>
<name>A0AA87UD20_RHIRH</name>
<dbReference type="EMBL" id="BAYX01000029">
    <property type="protein sequence ID" value="GAJ97003.1"/>
    <property type="molecule type" value="Genomic_DNA"/>
</dbReference>
<dbReference type="Proteomes" id="UP000026941">
    <property type="component" value="Unassembled WGS sequence"/>
</dbReference>
<dbReference type="AlphaFoldDB" id="A0AA87UD20"/>
<dbReference type="InterPro" id="IPR025737">
    <property type="entry name" value="FApF"/>
</dbReference>
<evidence type="ECO:0000313" key="2">
    <source>
        <dbReference type="EMBL" id="GAJ97003.1"/>
    </source>
</evidence>
<reference evidence="2 3" key="1">
    <citation type="submission" date="2014-05" db="EMBL/GenBank/DDBJ databases">
        <title>Whole genome shotgun sequence of Rhizobium rhizogenes NBRC 13257.</title>
        <authorList>
            <person name="Katano-Makiyama Y."/>
            <person name="Hosoyama A."/>
            <person name="Hashimoto M."/>
            <person name="Hosoyama Y."/>
            <person name="Noguchi M."/>
            <person name="Tsuchikane K."/>
            <person name="Kimura A."/>
            <person name="Ohji S."/>
            <person name="Ichikawa N."/>
            <person name="Yamazoe A."/>
            <person name="Fujita N."/>
        </authorList>
    </citation>
    <scope>NUCLEOTIDE SEQUENCE [LARGE SCALE GENOMIC DNA]</scope>
    <source>
        <strain evidence="2 3">NBRC 13257</strain>
    </source>
</reference>
<comment type="caution">
    <text evidence="2">The sequence shown here is derived from an EMBL/GenBank/DDBJ whole genome shotgun (WGS) entry which is preliminary data.</text>
</comment>
<keyword evidence="1" id="KW-0732">Signal</keyword>
<organism evidence="2 3">
    <name type="scientific">Rhizobium rhizogenes NBRC 13257</name>
    <dbReference type="NCBI Taxonomy" id="1220581"/>
    <lineage>
        <taxon>Bacteria</taxon>
        <taxon>Pseudomonadati</taxon>
        <taxon>Pseudomonadota</taxon>
        <taxon>Alphaproteobacteria</taxon>
        <taxon>Hyphomicrobiales</taxon>
        <taxon>Rhizobiaceae</taxon>
        <taxon>Rhizobium/Agrobacterium group</taxon>
        <taxon>Rhizobium</taxon>
    </lineage>
</organism>
<dbReference type="Pfam" id="PF13557">
    <property type="entry name" value="Phenol_MetA_deg"/>
    <property type="match status" value="1"/>
</dbReference>
<evidence type="ECO:0000256" key="1">
    <source>
        <dbReference type="SAM" id="SignalP"/>
    </source>
</evidence>
<protein>
    <recommendedName>
        <fullName evidence="4">Transporter</fullName>
    </recommendedName>
</protein>
<sequence>MSGAKLSPGALCGAFVIAMGLQSAAAIAAESIAAAGPIGGTDINAAFLPPEGLWVSGIGATVGFSDYYDDGGTQLRSRGNDTLGGVGILYSYPGKFYGGQLASTLFTGYERLCFGVAQYAKNCSSGVKDIYSDVLMWSRYFPSDAALRQSQDDVQRPFGTAVLVGLGLTIPTGNYDKVSPINNSANFWGFSPNIALTYTAPSPLPDIFGDAVQLNGRLFYHMYTENKDTQYQTGSVLSLDWAVVMMKGQWKYGLAGMAYTQLEDDTIGGVVHPNNGNRSEVIGFGPIISRDFMMNDHPANLTIKGIQSVYGRNVAKSTGVFIRLSVKL</sequence>
<gene>
    <name evidence="2" type="ORF">RRH01S_29_00300</name>
</gene>
<evidence type="ECO:0008006" key="4">
    <source>
        <dbReference type="Google" id="ProtNLM"/>
    </source>
</evidence>
<feature type="signal peptide" evidence="1">
    <location>
        <begin position="1"/>
        <end position="28"/>
    </location>
</feature>
<accession>A0AA87UD20</accession>
<evidence type="ECO:0000313" key="3">
    <source>
        <dbReference type="Proteomes" id="UP000026941"/>
    </source>
</evidence>